<gene>
    <name evidence="4" type="ORF">B4U80_00256</name>
</gene>
<keyword evidence="5" id="KW-1185">Reference proteome</keyword>
<protein>
    <recommendedName>
        <fullName evidence="3">Peptidase M12A domain-containing protein</fullName>
    </recommendedName>
</protein>
<comment type="caution">
    <text evidence="4">The sequence shown here is derived from an EMBL/GenBank/DDBJ whole genome shotgun (WGS) entry which is preliminary data.</text>
</comment>
<dbReference type="EMBL" id="NCKV01062024">
    <property type="protein sequence ID" value="RWR99822.1"/>
    <property type="molecule type" value="Genomic_DNA"/>
</dbReference>
<dbReference type="Pfam" id="PF01400">
    <property type="entry name" value="Astacin"/>
    <property type="match status" value="1"/>
</dbReference>
<proteinExistence type="predicted"/>
<dbReference type="Proteomes" id="UP000288716">
    <property type="component" value="Unassembled WGS sequence"/>
</dbReference>
<dbReference type="Gene3D" id="3.40.390.10">
    <property type="entry name" value="Collagenase (Catalytic Domain)"/>
    <property type="match status" value="1"/>
</dbReference>
<organism evidence="4 5">
    <name type="scientific">Leptotrombidium deliense</name>
    <dbReference type="NCBI Taxonomy" id="299467"/>
    <lineage>
        <taxon>Eukaryota</taxon>
        <taxon>Metazoa</taxon>
        <taxon>Ecdysozoa</taxon>
        <taxon>Arthropoda</taxon>
        <taxon>Chelicerata</taxon>
        <taxon>Arachnida</taxon>
        <taxon>Acari</taxon>
        <taxon>Acariformes</taxon>
        <taxon>Trombidiformes</taxon>
        <taxon>Prostigmata</taxon>
        <taxon>Anystina</taxon>
        <taxon>Parasitengona</taxon>
        <taxon>Trombiculoidea</taxon>
        <taxon>Trombiculidae</taxon>
        <taxon>Leptotrombidium</taxon>
    </lineage>
</organism>
<feature type="non-terminal residue" evidence="4">
    <location>
        <position position="1"/>
    </location>
</feature>
<evidence type="ECO:0000259" key="3">
    <source>
        <dbReference type="PROSITE" id="PS51864"/>
    </source>
</evidence>
<comment type="cofactor">
    <cofactor evidence="1">
        <name>Zn(2+)</name>
        <dbReference type="ChEBI" id="CHEBI:29105"/>
    </cofactor>
</comment>
<dbReference type="VEuPathDB" id="VectorBase:LDEU014529"/>
<feature type="non-terminal residue" evidence="4">
    <location>
        <position position="136"/>
    </location>
</feature>
<comment type="caution">
    <text evidence="2">Lacks conserved residue(s) required for the propagation of feature annotation.</text>
</comment>
<dbReference type="InterPro" id="IPR024079">
    <property type="entry name" value="MetalloPept_cat_dom_sf"/>
</dbReference>
<evidence type="ECO:0000256" key="1">
    <source>
        <dbReference type="ARBA" id="ARBA00001947"/>
    </source>
</evidence>
<dbReference type="AlphaFoldDB" id="A0A443Q9X0"/>
<evidence type="ECO:0000256" key="2">
    <source>
        <dbReference type="PROSITE-ProRule" id="PRU01211"/>
    </source>
</evidence>
<dbReference type="GO" id="GO:0006508">
    <property type="term" value="P:proteolysis"/>
    <property type="evidence" value="ECO:0007669"/>
    <property type="project" value="InterPro"/>
</dbReference>
<sequence>CVISSHLFIDKKSVIEGDILLTQNYKNAERNEYFLWPNKTIIYDFDIILGYYKYRNEIEDAMKHISSLTCIRFKRRTNEINYMKFVFGEGLYKIHYSIILMNNSADATHTLALFTRERKSYHLDMDVIHLRLKFTK</sequence>
<reference evidence="4 5" key="1">
    <citation type="journal article" date="2018" name="Gigascience">
        <title>Genomes of trombidid mites reveal novel predicted allergens and laterally-transferred genes associated with secondary metabolism.</title>
        <authorList>
            <person name="Dong X."/>
            <person name="Chaisiri K."/>
            <person name="Xia D."/>
            <person name="Armstrong S.D."/>
            <person name="Fang Y."/>
            <person name="Donnelly M.J."/>
            <person name="Kadowaki T."/>
            <person name="McGarry J.W."/>
            <person name="Darby A.C."/>
            <person name="Makepeace B.L."/>
        </authorList>
    </citation>
    <scope>NUCLEOTIDE SEQUENCE [LARGE SCALE GENOMIC DNA]</scope>
    <source>
        <strain evidence="4">UoL-UT</strain>
    </source>
</reference>
<dbReference type="PROSITE" id="PS51864">
    <property type="entry name" value="ASTACIN"/>
    <property type="match status" value="1"/>
</dbReference>
<accession>A0A443Q9X0</accession>
<dbReference type="OrthoDB" id="291007at2759"/>
<feature type="domain" description="Peptidase M12A" evidence="3">
    <location>
        <begin position="27"/>
        <end position="136"/>
    </location>
</feature>
<dbReference type="SUPFAM" id="SSF55486">
    <property type="entry name" value="Metalloproteases ('zincins'), catalytic domain"/>
    <property type="match status" value="1"/>
</dbReference>
<dbReference type="GO" id="GO:0004222">
    <property type="term" value="F:metalloendopeptidase activity"/>
    <property type="evidence" value="ECO:0007669"/>
    <property type="project" value="InterPro"/>
</dbReference>
<evidence type="ECO:0000313" key="5">
    <source>
        <dbReference type="Proteomes" id="UP000288716"/>
    </source>
</evidence>
<evidence type="ECO:0000313" key="4">
    <source>
        <dbReference type="EMBL" id="RWR99822.1"/>
    </source>
</evidence>
<dbReference type="InterPro" id="IPR001506">
    <property type="entry name" value="Peptidase_M12A"/>
</dbReference>
<name>A0A443Q9X0_9ACAR</name>